<organism evidence="2 3">
    <name type="scientific">Microlunatus ginsengisoli</name>
    <dbReference type="NCBI Taxonomy" id="363863"/>
    <lineage>
        <taxon>Bacteria</taxon>
        <taxon>Bacillati</taxon>
        <taxon>Actinomycetota</taxon>
        <taxon>Actinomycetes</taxon>
        <taxon>Propionibacteriales</taxon>
        <taxon>Propionibacteriaceae</taxon>
        <taxon>Microlunatus</taxon>
    </lineage>
</organism>
<gene>
    <name evidence="2" type="ORF">GCM10022236_29490</name>
</gene>
<evidence type="ECO:0000313" key="3">
    <source>
        <dbReference type="Proteomes" id="UP001501490"/>
    </source>
</evidence>
<evidence type="ECO:0000256" key="1">
    <source>
        <dbReference type="SAM" id="MobiDB-lite"/>
    </source>
</evidence>
<feature type="region of interest" description="Disordered" evidence="1">
    <location>
        <begin position="40"/>
        <end position="85"/>
    </location>
</feature>
<dbReference type="RefSeq" id="WP_344805816.1">
    <property type="nucleotide sequence ID" value="NZ_BAABAB010000021.1"/>
</dbReference>
<feature type="compositionally biased region" description="Pro residues" evidence="1">
    <location>
        <begin position="43"/>
        <end position="78"/>
    </location>
</feature>
<name>A0ABP7A5Q1_9ACTN</name>
<dbReference type="EMBL" id="BAABAB010000021">
    <property type="protein sequence ID" value="GAA3625254.1"/>
    <property type="molecule type" value="Genomic_DNA"/>
</dbReference>
<feature type="compositionally biased region" description="Pro residues" evidence="1">
    <location>
        <begin position="183"/>
        <end position="193"/>
    </location>
</feature>
<sequence length="219" mass="22767">MPTTVEVYRVESDETTGAFLGFGSLLDPSVVFLHPAAVEPEPDGPVEPGPIRPGPIHPGPIHPGPIRPGPVRPGPFRPDFPLEPRIAQPLHDEPAAAPAGPGAPQARARCRIRTDTSLLTLDGVILPAPTEVSVAAPTAIQLDIMFAGDIDVIDVPQGPGHPTADEAADAVMAFVTEAALSDPPAPATPPPAGPDVDDHRPHPGRRPWYCVICPGAFGC</sequence>
<dbReference type="Proteomes" id="UP001501490">
    <property type="component" value="Unassembled WGS sequence"/>
</dbReference>
<protein>
    <submittedName>
        <fullName evidence="2">Uncharacterized protein</fullName>
    </submittedName>
</protein>
<feature type="region of interest" description="Disordered" evidence="1">
    <location>
        <begin position="181"/>
        <end position="200"/>
    </location>
</feature>
<evidence type="ECO:0000313" key="2">
    <source>
        <dbReference type="EMBL" id="GAA3625254.1"/>
    </source>
</evidence>
<comment type="caution">
    <text evidence="2">The sequence shown here is derived from an EMBL/GenBank/DDBJ whole genome shotgun (WGS) entry which is preliminary data.</text>
</comment>
<accession>A0ABP7A5Q1</accession>
<proteinExistence type="predicted"/>
<reference evidence="3" key="1">
    <citation type="journal article" date="2019" name="Int. J. Syst. Evol. Microbiol.">
        <title>The Global Catalogue of Microorganisms (GCM) 10K type strain sequencing project: providing services to taxonomists for standard genome sequencing and annotation.</title>
        <authorList>
            <consortium name="The Broad Institute Genomics Platform"/>
            <consortium name="The Broad Institute Genome Sequencing Center for Infectious Disease"/>
            <person name="Wu L."/>
            <person name="Ma J."/>
        </authorList>
    </citation>
    <scope>NUCLEOTIDE SEQUENCE [LARGE SCALE GENOMIC DNA]</scope>
    <source>
        <strain evidence="3">JCM 16929</strain>
    </source>
</reference>
<keyword evidence="3" id="KW-1185">Reference proteome</keyword>